<proteinExistence type="predicted"/>
<feature type="domain" description="DinB-like" evidence="1">
    <location>
        <begin position="12"/>
        <end position="167"/>
    </location>
</feature>
<sequence>MTVNISAEHKAIDQTLDTYRDLLDTLTDEQFAASPKAGGWSIAEIYSHILQATLVASIAVERCINGTCETTRKGLSLMGRFVLFFRRFPFRVATPIVEASKMTVTKISKEDARNLIIKCRRRIDAITPHIADESGIHKIKHSRLGMLNGKQWFKFTLIHLKHHLKQIDRIKNKFSD</sequence>
<gene>
    <name evidence="2" type="ORF">GCM10022392_21990</name>
</gene>
<dbReference type="SUPFAM" id="SSF109854">
    <property type="entry name" value="DinB/YfiT-like putative metalloenzymes"/>
    <property type="match status" value="1"/>
</dbReference>
<dbReference type="InterPro" id="IPR034660">
    <property type="entry name" value="DinB/YfiT-like"/>
</dbReference>
<dbReference type="EMBL" id="BAABCV010000007">
    <property type="protein sequence ID" value="GAA4097939.1"/>
    <property type="molecule type" value="Genomic_DNA"/>
</dbReference>
<dbReference type="Gene3D" id="1.20.120.450">
    <property type="entry name" value="dinb family like domain"/>
    <property type="match status" value="1"/>
</dbReference>
<evidence type="ECO:0000313" key="2">
    <source>
        <dbReference type="EMBL" id="GAA4097939.1"/>
    </source>
</evidence>
<keyword evidence="3" id="KW-1185">Reference proteome</keyword>
<protein>
    <recommendedName>
        <fullName evidence="1">DinB-like domain-containing protein</fullName>
    </recommendedName>
</protein>
<dbReference type="Proteomes" id="UP001500841">
    <property type="component" value="Unassembled WGS sequence"/>
</dbReference>
<organism evidence="2 3">
    <name type="scientific">Mucilaginibacter panaciglaebae</name>
    <dbReference type="NCBI Taxonomy" id="502331"/>
    <lineage>
        <taxon>Bacteria</taxon>
        <taxon>Pseudomonadati</taxon>
        <taxon>Bacteroidota</taxon>
        <taxon>Sphingobacteriia</taxon>
        <taxon>Sphingobacteriales</taxon>
        <taxon>Sphingobacteriaceae</taxon>
        <taxon>Mucilaginibacter</taxon>
    </lineage>
</organism>
<evidence type="ECO:0000313" key="3">
    <source>
        <dbReference type="Proteomes" id="UP001500841"/>
    </source>
</evidence>
<accession>A0ABP7WWC0</accession>
<evidence type="ECO:0000259" key="1">
    <source>
        <dbReference type="Pfam" id="PF12867"/>
    </source>
</evidence>
<dbReference type="Pfam" id="PF12867">
    <property type="entry name" value="DinB_2"/>
    <property type="match status" value="1"/>
</dbReference>
<name>A0ABP7WWC0_9SPHI</name>
<reference evidence="3" key="1">
    <citation type="journal article" date="2019" name="Int. J. Syst. Evol. Microbiol.">
        <title>The Global Catalogue of Microorganisms (GCM) 10K type strain sequencing project: providing services to taxonomists for standard genome sequencing and annotation.</title>
        <authorList>
            <consortium name="The Broad Institute Genomics Platform"/>
            <consortium name="The Broad Institute Genome Sequencing Center for Infectious Disease"/>
            <person name="Wu L."/>
            <person name="Ma J."/>
        </authorList>
    </citation>
    <scope>NUCLEOTIDE SEQUENCE [LARGE SCALE GENOMIC DNA]</scope>
    <source>
        <strain evidence="3">JCM 17085</strain>
    </source>
</reference>
<dbReference type="InterPro" id="IPR024775">
    <property type="entry name" value="DinB-like"/>
</dbReference>
<comment type="caution">
    <text evidence="2">The sequence shown here is derived from an EMBL/GenBank/DDBJ whole genome shotgun (WGS) entry which is preliminary data.</text>
</comment>